<feature type="transmembrane region" description="Helical" evidence="6">
    <location>
        <begin position="217"/>
        <end position="237"/>
    </location>
</feature>
<dbReference type="PANTHER" id="PTHR23502">
    <property type="entry name" value="MAJOR FACILITATOR SUPERFAMILY"/>
    <property type="match status" value="1"/>
</dbReference>
<feature type="transmembrane region" description="Helical" evidence="6">
    <location>
        <begin position="441"/>
        <end position="469"/>
    </location>
</feature>
<accession>A0AAD9FV10</accession>
<sequence>MQPLHPFPPKSIKTMSEEIDIPGTARLFTETGEALSNEIHLIPAPSSDPEDPLNWTQKRKYFNLFCVLLYSIATGILSSVLYSVYTPLGEENGLTLDQLNAGQGYMYLFIGVCCLFTTPLALCFGKKPMYVVTCIASGLVNLWVIYGKGNGQWIICRLLVGLCISPQFALVEISIADVFFMHERAFGLGLYCTSLYVGVTLGPILSGYIMDGLGWRAIIWLSSGFCWVSGIFLFFFLEETSFYRDPSTEQIAHGHSVPSTHAHVAESETNSEHDKKDEAAVSEQPHGVPIDPTARLARTPWPGPRFWRFSKPHPYSGGIMLRGLVQPILLLRNPILLWCALQFGMYQVYWNFIAALTSGVLAEPPYNFSPSSVGLTFLGPLIFSIPGSVFGGRLADYCAVRFAKKNHGISQAEDKLWLFIGPLIGMVIGLLMMGLGPYYSAHWIVFVLGCSIVNFCGPIATAISLAYAFDCFHPVRPDSTVGPQAAAQDSSPYLLSVIFLGMTIAFGFGYAITPWCFTWGYKNFGISAAMTSIIVNGTAFLMLWKGRQMRRSGEAFYRKVINW</sequence>
<protein>
    <submittedName>
        <fullName evidence="7">Major facilitator superfamily domain-containing protein</fullName>
    </submittedName>
</protein>
<evidence type="ECO:0000256" key="4">
    <source>
        <dbReference type="ARBA" id="ARBA00023136"/>
    </source>
</evidence>
<dbReference type="Proteomes" id="UP001182556">
    <property type="component" value="Unassembled WGS sequence"/>
</dbReference>
<keyword evidence="3 6" id="KW-1133">Transmembrane helix</keyword>
<dbReference type="InterPro" id="IPR011701">
    <property type="entry name" value="MFS"/>
</dbReference>
<keyword evidence="2 6" id="KW-0812">Transmembrane</keyword>
<dbReference type="SUPFAM" id="SSF103473">
    <property type="entry name" value="MFS general substrate transporter"/>
    <property type="match status" value="1"/>
</dbReference>
<dbReference type="AlphaFoldDB" id="A0AAD9FV10"/>
<keyword evidence="8" id="KW-1185">Reference proteome</keyword>
<dbReference type="GO" id="GO:0022857">
    <property type="term" value="F:transmembrane transporter activity"/>
    <property type="evidence" value="ECO:0007669"/>
    <property type="project" value="InterPro"/>
</dbReference>
<dbReference type="EMBL" id="JAODAN010000002">
    <property type="protein sequence ID" value="KAK1926608.1"/>
    <property type="molecule type" value="Genomic_DNA"/>
</dbReference>
<name>A0AAD9FV10_PAPLA</name>
<reference evidence="7" key="1">
    <citation type="submission" date="2023-02" db="EMBL/GenBank/DDBJ databases">
        <title>Identification and recombinant expression of a fungal hydrolase from Papiliotrema laurentii that hydrolyzes apple cutin and clears colloidal polyester polyurethane.</title>
        <authorList>
            <consortium name="DOE Joint Genome Institute"/>
            <person name="Roman V.A."/>
            <person name="Bojanowski C."/>
            <person name="Crable B.R."/>
            <person name="Wagner D.N."/>
            <person name="Hung C.S."/>
            <person name="Nadeau L.J."/>
            <person name="Schratz L."/>
            <person name="Haridas S."/>
            <person name="Pangilinan J."/>
            <person name="Lipzen A."/>
            <person name="Na H."/>
            <person name="Yan M."/>
            <person name="Ng V."/>
            <person name="Grigoriev I.V."/>
            <person name="Spatafora J.W."/>
            <person name="Barlow D."/>
            <person name="Biffinger J."/>
            <person name="Kelley-Loughnane N."/>
            <person name="Varaljay V.A."/>
            <person name="Crookes-Goodson W.J."/>
        </authorList>
    </citation>
    <scope>NUCLEOTIDE SEQUENCE</scope>
    <source>
        <strain evidence="7">5307AH</strain>
    </source>
</reference>
<dbReference type="GO" id="GO:0005886">
    <property type="term" value="C:plasma membrane"/>
    <property type="evidence" value="ECO:0007669"/>
    <property type="project" value="TreeGrafter"/>
</dbReference>
<dbReference type="InterPro" id="IPR036259">
    <property type="entry name" value="MFS_trans_sf"/>
</dbReference>
<feature type="transmembrane region" description="Helical" evidence="6">
    <location>
        <begin position="416"/>
        <end position="435"/>
    </location>
</feature>
<comment type="caution">
    <text evidence="7">The sequence shown here is derived from an EMBL/GenBank/DDBJ whole genome shotgun (WGS) entry which is preliminary data.</text>
</comment>
<feature type="region of interest" description="Disordered" evidence="5">
    <location>
        <begin position="262"/>
        <end position="285"/>
    </location>
</feature>
<feature type="transmembrane region" description="Helical" evidence="6">
    <location>
        <begin position="152"/>
        <end position="173"/>
    </location>
</feature>
<dbReference type="Gene3D" id="1.20.1250.20">
    <property type="entry name" value="MFS general substrate transporter like domains"/>
    <property type="match status" value="1"/>
</dbReference>
<proteinExistence type="predicted"/>
<evidence type="ECO:0000313" key="8">
    <source>
        <dbReference type="Proteomes" id="UP001182556"/>
    </source>
</evidence>
<keyword evidence="4 6" id="KW-0472">Membrane</keyword>
<evidence type="ECO:0000256" key="6">
    <source>
        <dbReference type="SAM" id="Phobius"/>
    </source>
</evidence>
<feature type="transmembrane region" description="Helical" evidence="6">
    <location>
        <begin position="105"/>
        <end position="122"/>
    </location>
</feature>
<evidence type="ECO:0000256" key="2">
    <source>
        <dbReference type="ARBA" id="ARBA00022692"/>
    </source>
</evidence>
<feature type="transmembrane region" description="Helical" evidence="6">
    <location>
        <begin position="493"/>
        <end position="512"/>
    </location>
</feature>
<feature type="transmembrane region" description="Helical" evidence="6">
    <location>
        <begin position="185"/>
        <end position="205"/>
    </location>
</feature>
<feature type="transmembrane region" description="Helical" evidence="6">
    <location>
        <begin position="335"/>
        <end position="353"/>
    </location>
</feature>
<feature type="transmembrane region" description="Helical" evidence="6">
    <location>
        <begin position="524"/>
        <end position="544"/>
    </location>
</feature>
<feature type="compositionally biased region" description="Basic and acidic residues" evidence="5">
    <location>
        <begin position="263"/>
        <end position="279"/>
    </location>
</feature>
<feature type="transmembrane region" description="Helical" evidence="6">
    <location>
        <begin position="129"/>
        <end position="146"/>
    </location>
</feature>
<evidence type="ECO:0000256" key="3">
    <source>
        <dbReference type="ARBA" id="ARBA00022989"/>
    </source>
</evidence>
<feature type="transmembrane region" description="Helical" evidence="6">
    <location>
        <begin position="61"/>
        <end position="85"/>
    </location>
</feature>
<organism evidence="7 8">
    <name type="scientific">Papiliotrema laurentii</name>
    <name type="common">Cryptococcus laurentii</name>
    <dbReference type="NCBI Taxonomy" id="5418"/>
    <lineage>
        <taxon>Eukaryota</taxon>
        <taxon>Fungi</taxon>
        <taxon>Dikarya</taxon>
        <taxon>Basidiomycota</taxon>
        <taxon>Agaricomycotina</taxon>
        <taxon>Tremellomycetes</taxon>
        <taxon>Tremellales</taxon>
        <taxon>Rhynchogastremaceae</taxon>
        <taxon>Papiliotrema</taxon>
    </lineage>
</organism>
<feature type="transmembrane region" description="Helical" evidence="6">
    <location>
        <begin position="373"/>
        <end position="395"/>
    </location>
</feature>
<evidence type="ECO:0000256" key="5">
    <source>
        <dbReference type="SAM" id="MobiDB-lite"/>
    </source>
</evidence>
<evidence type="ECO:0000256" key="1">
    <source>
        <dbReference type="ARBA" id="ARBA00004141"/>
    </source>
</evidence>
<evidence type="ECO:0000313" key="7">
    <source>
        <dbReference type="EMBL" id="KAK1926608.1"/>
    </source>
</evidence>
<gene>
    <name evidence="7" type="ORF">DB88DRAFT_482450</name>
</gene>
<dbReference type="PANTHER" id="PTHR23502:SF30">
    <property type="entry name" value="TRANSPORTER, PUTATIVE (AFU_ORTHOLOGUE AFUA_8G04702)-RELATED"/>
    <property type="match status" value="1"/>
</dbReference>
<dbReference type="Pfam" id="PF07690">
    <property type="entry name" value="MFS_1"/>
    <property type="match status" value="1"/>
</dbReference>
<comment type="subcellular location">
    <subcellularLocation>
        <location evidence="1">Membrane</location>
        <topology evidence="1">Multi-pass membrane protein</topology>
    </subcellularLocation>
</comment>